<feature type="transmembrane region" description="Helical" evidence="2">
    <location>
        <begin position="6"/>
        <end position="23"/>
    </location>
</feature>
<reference evidence="3 4" key="1">
    <citation type="submission" date="2016-10" db="EMBL/GenBank/DDBJ databases">
        <authorList>
            <person name="de Groot N.N."/>
        </authorList>
    </citation>
    <scope>NUCLEOTIDE SEQUENCE [LARGE SCALE GENOMIC DNA]</scope>
    <source>
        <strain evidence="3 4">S137</strain>
    </source>
</reference>
<accession>A0A1H0MVJ5</accession>
<gene>
    <name evidence="3" type="ORF">SAMN05216366_10263</name>
</gene>
<dbReference type="Proteomes" id="UP000182412">
    <property type="component" value="Unassembled WGS sequence"/>
</dbReference>
<keyword evidence="2" id="KW-0812">Transmembrane</keyword>
<keyword evidence="2" id="KW-0472">Membrane</keyword>
<protein>
    <submittedName>
        <fullName evidence="3">Uncharacterized protein</fullName>
    </submittedName>
</protein>
<sequence>MDGNHPMASLLSLAVMIFVSMILPKFGNGNTDHDSDDNSYYDDYTGDYGGSDSSCDSDGSDSCDD</sequence>
<evidence type="ECO:0000313" key="3">
    <source>
        <dbReference type="EMBL" id="SDO84433.1"/>
    </source>
</evidence>
<keyword evidence="2" id="KW-1133">Transmembrane helix</keyword>
<evidence type="ECO:0000256" key="2">
    <source>
        <dbReference type="SAM" id="Phobius"/>
    </source>
</evidence>
<name>A0A1H0MVJ5_SELRU</name>
<dbReference type="EMBL" id="FNJQ01000002">
    <property type="protein sequence ID" value="SDO84433.1"/>
    <property type="molecule type" value="Genomic_DNA"/>
</dbReference>
<dbReference type="AlphaFoldDB" id="A0A1H0MVJ5"/>
<evidence type="ECO:0000256" key="1">
    <source>
        <dbReference type="SAM" id="MobiDB-lite"/>
    </source>
</evidence>
<dbReference type="RefSeq" id="WP_074571012.1">
    <property type="nucleotide sequence ID" value="NZ_FNJQ01000002.1"/>
</dbReference>
<proteinExistence type="predicted"/>
<feature type="region of interest" description="Disordered" evidence="1">
    <location>
        <begin position="28"/>
        <end position="65"/>
    </location>
</feature>
<organism evidence="3 4">
    <name type="scientific">Selenomonas ruminantium</name>
    <dbReference type="NCBI Taxonomy" id="971"/>
    <lineage>
        <taxon>Bacteria</taxon>
        <taxon>Bacillati</taxon>
        <taxon>Bacillota</taxon>
        <taxon>Negativicutes</taxon>
        <taxon>Selenomonadales</taxon>
        <taxon>Selenomonadaceae</taxon>
        <taxon>Selenomonas</taxon>
    </lineage>
</organism>
<evidence type="ECO:0000313" key="4">
    <source>
        <dbReference type="Proteomes" id="UP000182412"/>
    </source>
</evidence>